<dbReference type="RefSeq" id="WP_019782681.1">
    <property type="nucleotide sequence ID" value="NZ_UHFA01000002.1"/>
</dbReference>
<evidence type="ECO:0000313" key="3">
    <source>
        <dbReference type="Proteomes" id="UP000254082"/>
    </source>
</evidence>
<dbReference type="OrthoDB" id="2235598at2"/>
<keyword evidence="3" id="KW-1185">Reference proteome</keyword>
<reference evidence="2 3" key="1">
    <citation type="submission" date="2018-06" db="EMBL/GenBank/DDBJ databases">
        <authorList>
            <consortium name="Pathogen Informatics"/>
            <person name="Doyle S."/>
        </authorList>
    </citation>
    <scope>NUCLEOTIDE SEQUENCE [LARGE SCALE GENOMIC DNA]</scope>
    <source>
        <strain evidence="3">NCTC 11391</strain>
    </source>
</reference>
<dbReference type="Proteomes" id="UP000254082">
    <property type="component" value="Unassembled WGS sequence"/>
</dbReference>
<feature type="signal peptide" evidence="1">
    <location>
        <begin position="1"/>
        <end position="27"/>
    </location>
</feature>
<feature type="chain" id="PRO_5016648618" evidence="1">
    <location>
        <begin position="28"/>
        <end position="106"/>
    </location>
</feature>
<evidence type="ECO:0000313" key="2">
    <source>
        <dbReference type="EMBL" id="SUN36164.1"/>
    </source>
</evidence>
<keyword evidence="1" id="KW-0732">Signal</keyword>
<gene>
    <name evidence="2" type="ORF">NCTC11391_01208</name>
</gene>
<evidence type="ECO:0000256" key="1">
    <source>
        <dbReference type="SAM" id="SignalP"/>
    </source>
</evidence>
<accession>A0A380JE78</accession>
<protein>
    <submittedName>
        <fullName evidence="2">Uncharacterized protein</fullName>
    </submittedName>
</protein>
<proteinExistence type="predicted"/>
<organism evidence="2 3">
    <name type="scientific">Streptococcus downei MFe28</name>
    <dbReference type="NCBI Taxonomy" id="764290"/>
    <lineage>
        <taxon>Bacteria</taxon>
        <taxon>Bacillati</taxon>
        <taxon>Bacillota</taxon>
        <taxon>Bacilli</taxon>
        <taxon>Lactobacillales</taxon>
        <taxon>Streptococcaceae</taxon>
        <taxon>Streptococcus</taxon>
    </lineage>
</organism>
<dbReference type="AlphaFoldDB" id="A0A380JE78"/>
<name>A0A380JE78_STRDO</name>
<sequence>MKSPIKKALFTSALVAALFATGSSVSALGLTETNRYGRAQNPNFYRSQYDFKVHNMDIEGNPIQEEGTDFSQYYWRGDESGQSTSYDENTHVTTTTYYTIRYWEAK</sequence>
<dbReference type="EMBL" id="UHFA01000002">
    <property type="protein sequence ID" value="SUN36164.1"/>
    <property type="molecule type" value="Genomic_DNA"/>
</dbReference>